<dbReference type="Proteomes" id="UP000824469">
    <property type="component" value="Unassembled WGS sequence"/>
</dbReference>
<feature type="region of interest" description="Disordered" evidence="1">
    <location>
        <begin position="33"/>
        <end position="52"/>
    </location>
</feature>
<feature type="compositionally biased region" description="Basic and acidic residues" evidence="1">
    <location>
        <begin position="43"/>
        <end position="52"/>
    </location>
</feature>
<comment type="caution">
    <text evidence="2">The sequence shown here is derived from an EMBL/GenBank/DDBJ whole genome shotgun (WGS) entry which is preliminary data.</text>
</comment>
<keyword evidence="3" id="KW-1185">Reference proteome</keyword>
<evidence type="ECO:0000313" key="3">
    <source>
        <dbReference type="Proteomes" id="UP000824469"/>
    </source>
</evidence>
<dbReference type="EMBL" id="JAHRHJ020000004">
    <property type="protein sequence ID" value="KAH9318086.1"/>
    <property type="molecule type" value="Genomic_DNA"/>
</dbReference>
<sequence>MVLDGLQMEKPPCTLIHEEEMFSFPFGDEDDLNHAIHGGTRPSCDEPTKGSKEQSVQDILRATEETENLELSLELLIQAMNLQDKHESNLEASTSANIGHVEIKRDEKFDVPPKPIVDGHNNKMDLFSFPFEEEDSFHDEEIEARSFDAFEAKAPLDKGVIECNDSQNDEVITLDIFLELQK</sequence>
<organism evidence="2 3">
    <name type="scientific">Taxus chinensis</name>
    <name type="common">Chinese yew</name>
    <name type="synonym">Taxus wallichiana var. chinensis</name>
    <dbReference type="NCBI Taxonomy" id="29808"/>
    <lineage>
        <taxon>Eukaryota</taxon>
        <taxon>Viridiplantae</taxon>
        <taxon>Streptophyta</taxon>
        <taxon>Embryophyta</taxon>
        <taxon>Tracheophyta</taxon>
        <taxon>Spermatophyta</taxon>
        <taxon>Pinopsida</taxon>
        <taxon>Pinidae</taxon>
        <taxon>Conifers II</taxon>
        <taxon>Cupressales</taxon>
        <taxon>Taxaceae</taxon>
        <taxon>Taxus</taxon>
    </lineage>
</organism>
<evidence type="ECO:0000313" key="2">
    <source>
        <dbReference type="EMBL" id="KAH9318086.1"/>
    </source>
</evidence>
<dbReference type="AlphaFoldDB" id="A0AA38G745"/>
<reference evidence="2 3" key="1">
    <citation type="journal article" date="2021" name="Nat. Plants">
        <title>The Taxus genome provides insights into paclitaxel biosynthesis.</title>
        <authorList>
            <person name="Xiong X."/>
            <person name="Gou J."/>
            <person name="Liao Q."/>
            <person name="Li Y."/>
            <person name="Zhou Q."/>
            <person name="Bi G."/>
            <person name="Li C."/>
            <person name="Du R."/>
            <person name="Wang X."/>
            <person name="Sun T."/>
            <person name="Guo L."/>
            <person name="Liang H."/>
            <person name="Lu P."/>
            <person name="Wu Y."/>
            <person name="Zhang Z."/>
            <person name="Ro D.K."/>
            <person name="Shang Y."/>
            <person name="Huang S."/>
            <person name="Yan J."/>
        </authorList>
    </citation>
    <scope>NUCLEOTIDE SEQUENCE [LARGE SCALE GENOMIC DNA]</scope>
    <source>
        <strain evidence="2">Ta-2019</strain>
    </source>
</reference>
<evidence type="ECO:0000256" key="1">
    <source>
        <dbReference type="SAM" id="MobiDB-lite"/>
    </source>
</evidence>
<proteinExistence type="predicted"/>
<protein>
    <submittedName>
        <fullName evidence="2">Uncharacterized protein</fullName>
    </submittedName>
</protein>
<gene>
    <name evidence="2" type="ORF">KI387_019855</name>
</gene>
<name>A0AA38G745_TAXCH</name>
<accession>A0AA38G745</accession>